<dbReference type="AlphaFoldDB" id="A0A9X1ISW5"/>
<organism evidence="1 2">
    <name type="scientific">Sphingobium nicotianae</name>
    <dbReference type="NCBI Taxonomy" id="2782607"/>
    <lineage>
        <taxon>Bacteria</taxon>
        <taxon>Pseudomonadati</taxon>
        <taxon>Pseudomonadota</taxon>
        <taxon>Alphaproteobacteria</taxon>
        <taxon>Sphingomonadales</taxon>
        <taxon>Sphingomonadaceae</taxon>
        <taxon>Sphingobium</taxon>
    </lineage>
</organism>
<evidence type="ECO:0000313" key="1">
    <source>
        <dbReference type="EMBL" id="MBT2189001.1"/>
    </source>
</evidence>
<reference evidence="1" key="1">
    <citation type="submission" date="2021-05" db="EMBL/GenBank/DDBJ databases">
        <title>Genome of Sphingobium sp. strain.</title>
        <authorList>
            <person name="Fan R."/>
        </authorList>
    </citation>
    <scope>NUCLEOTIDE SEQUENCE</scope>
    <source>
        <strain evidence="1">H33</strain>
    </source>
</reference>
<accession>A0A9X1ISW5</accession>
<sequence>MSMKLSGLSAAQHANGRDAIGALKSRAQSLRETGLPRAASAAESAGHAISALALSTSKSVAQSLRGHQPSNRAGGALRQAGPLLRVAGHFARRNRLLLAAAGATIALIGYSAWKRRESEAEVPDEVK</sequence>
<dbReference type="Proteomes" id="UP001138757">
    <property type="component" value="Unassembled WGS sequence"/>
</dbReference>
<dbReference type="RefSeq" id="WP_214625261.1">
    <property type="nucleotide sequence ID" value="NZ_JAHGAW010000014.1"/>
</dbReference>
<evidence type="ECO:0000313" key="2">
    <source>
        <dbReference type="Proteomes" id="UP001138757"/>
    </source>
</evidence>
<name>A0A9X1ISW5_9SPHN</name>
<dbReference type="EMBL" id="JAHGAW010000014">
    <property type="protein sequence ID" value="MBT2189001.1"/>
    <property type="molecule type" value="Genomic_DNA"/>
</dbReference>
<protein>
    <submittedName>
        <fullName evidence="1">Uncharacterized protein</fullName>
    </submittedName>
</protein>
<gene>
    <name evidence="1" type="ORF">KK488_18805</name>
</gene>
<proteinExistence type="predicted"/>
<comment type="caution">
    <text evidence="1">The sequence shown here is derived from an EMBL/GenBank/DDBJ whole genome shotgun (WGS) entry which is preliminary data.</text>
</comment>
<keyword evidence="2" id="KW-1185">Reference proteome</keyword>